<name>A0A1Y3V3H9_BACUN</name>
<dbReference type="GO" id="GO:0016757">
    <property type="term" value="F:glycosyltransferase activity"/>
    <property type="evidence" value="ECO:0007669"/>
    <property type="project" value="InterPro"/>
</dbReference>
<feature type="domain" description="Glycosyl transferase family 1" evidence="1">
    <location>
        <begin position="193"/>
        <end position="355"/>
    </location>
</feature>
<organism evidence="3 4">
    <name type="scientific">Bacteroides uniformis</name>
    <dbReference type="NCBI Taxonomy" id="820"/>
    <lineage>
        <taxon>Bacteria</taxon>
        <taxon>Pseudomonadati</taxon>
        <taxon>Bacteroidota</taxon>
        <taxon>Bacteroidia</taxon>
        <taxon>Bacteroidales</taxon>
        <taxon>Bacteroidaceae</taxon>
        <taxon>Bacteroides</taxon>
    </lineage>
</organism>
<proteinExistence type="predicted"/>
<protein>
    <recommendedName>
        <fullName evidence="5">Glycosyltransferase family 1 protein</fullName>
    </recommendedName>
</protein>
<dbReference type="InterPro" id="IPR001296">
    <property type="entry name" value="Glyco_trans_1"/>
</dbReference>
<evidence type="ECO:0000259" key="2">
    <source>
        <dbReference type="Pfam" id="PF13579"/>
    </source>
</evidence>
<gene>
    <name evidence="3" type="ORF">B5G17_08050</name>
</gene>
<accession>A0A1Y3V3H9</accession>
<dbReference type="Pfam" id="PF13579">
    <property type="entry name" value="Glyco_trans_4_4"/>
    <property type="match status" value="1"/>
</dbReference>
<dbReference type="RefSeq" id="WP_087332557.1">
    <property type="nucleotide sequence ID" value="NZ_JBFCPT010000003.1"/>
</dbReference>
<dbReference type="AlphaFoldDB" id="A0A1Y3V3H9"/>
<comment type="caution">
    <text evidence="3">The sequence shown here is derived from an EMBL/GenBank/DDBJ whole genome shotgun (WGS) entry which is preliminary data.</text>
</comment>
<sequence>MTIRKYKIIRSVTVDESLGFVEPMIPSLKEKYEVQLLCSPGKNIDRICQEYGVKGHRIYMFRRMSPFKDLLSLFRLIVIFCEEKPYMVHSMTPKAGLLCMLAAWVARVPRRVHTFTGLIWPTASGLSRKILMVTDWLTCTCATHVIPEGQGVLDDLQRYITKKPMRVLGYGNVRGVDMVKFSRRPEVIEQANVLRKEGMFTFIFVGRIVGDKGINELVMAFCKLNQRYPNTRLYLVGSYESDLDPVRLDILDTINTDPAIEAVGSKSANDLLAYYVASDCFVFPSYREGFPNTVLEAGAMGLPCIVTDINGSREIIENNKNGMIIPSKNVDALYNAMKQMLLNREQTQQFIANARPMIEARFEQGFVRKCLYEFYEEIIN</sequence>
<dbReference type="InterPro" id="IPR028098">
    <property type="entry name" value="Glyco_trans_4-like_N"/>
</dbReference>
<dbReference type="Pfam" id="PF00534">
    <property type="entry name" value="Glycos_transf_1"/>
    <property type="match status" value="1"/>
</dbReference>
<dbReference type="Gene3D" id="3.40.50.2000">
    <property type="entry name" value="Glycogen Phosphorylase B"/>
    <property type="match status" value="2"/>
</dbReference>
<dbReference type="SUPFAM" id="SSF53756">
    <property type="entry name" value="UDP-Glycosyltransferase/glycogen phosphorylase"/>
    <property type="match status" value="1"/>
</dbReference>
<evidence type="ECO:0000313" key="4">
    <source>
        <dbReference type="Proteomes" id="UP000196329"/>
    </source>
</evidence>
<evidence type="ECO:0000259" key="1">
    <source>
        <dbReference type="Pfam" id="PF00534"/>
    </source>
</evidence>
<evidence type="ECO:0008006" key="5">
    <source>
        <dbReference type="Google" id="ProtNLM"/>
    </source>
</evidence>
<dbReference type="PANTHER" id="PTHR12526:SF630">
    <property type="entry name" value="GLYCOSYLTRANSFERASE"/>
    <property type="match status" value="1"/>
</dbReference>
<evidence type="ECO:0000313" key="3">
    <source>
        <dbReference type="EMBL" id="OUN55641.1"/>
    </source>
</evidence>
<dbReference type="PANTHER" id="PTHR12526">
    <property type="entry name" value="GLYCOSYLTRANSFERASE"/>
    <property type="match status" value="1"/>
</dbReference>
<dbReference type="CDD" id="cd03808">
    <property type="entry name" value="GT4_CapM-like"/>
    <property type="match status" value="1"/>
</dbReference>
<dbReference type="Proteomes" id="UP000196329">
    <property type="component" value="Unassembled WGS sequence"/>
</dbReference>
<reference evidence="4" key="1">
    <citation type="submission" date="2017-04" db="EMBL/GenBank/DDBJ databases">
        <title>Function of individual gut microbiota members based on whole genome sequencing of pure cultures obtained from chicken caecum.</title>
        <authorList>
            <person name="Medvecky M."/>
            <person name="Cejkova D."/>
            <person name="Polansky O."/>
            <person name="Karasova D."/>
            <person name="Kubasova T."/>
            <person name="Cizek A."/>
            <person name="Rychlik I."/>
        </authorList>
    </citation>
    <scope>NUCLEOTIDE SEQUENCE [LARGE SCALE GENOMIC DNA]</scope>
    <source>
        <strain evidence="4">An67</strain>
    </source>
</reference>
<feature type="domain" description="Glycosyltransferase subfamily 4-like N-terminal" evidence="2">
    <location>
        <begin position="31"/>
        <end position="171"/>
    </location>
</feature>
<dbReference type="EMBL" id="NFHS01000003">
    <property type="protein sequence ID" value="OUN55641.1"/>
    <property type="molecule type" value="Genomic_DNA"/>
</dbReference>